<sequence length="111" mass="12920">MSKIMDSIEGRNIKKNLKAEAKGVSMSWEEKKERVQTEENVLRKDIQDLEAWVDLVETMNDNELKCYLENNPDDSKKIRVQKMKNKVQRTGKSKPTTSNGIMASVWKFDKN</sequence>
<gene>
    <name evidence="2" type="ORF">MtrunA17_Chr2g0329881</name>
</gene>
<proteinExistence type="predicted"/>
<accession>A0A396JDE1</accession>
<dbReference type="Proteomes" id="UP000265566">
    <property type="component" value="Chromosome 2"/>
</dbReference>
<name>A0A396JDE1_MEDTR</name>
<dbReference type="Gramene" id="rna12532">
    <property type="protein sequence ID" value="RHN76239.1"/>
    <property type="gene ID" value="gene12532"/>
</dbReference>
<feature type="compositionally biased region" description="Basic residues" evidence="1">
    <location>
        <begin position="83"/>
        <end position="92"/>
    </location>
</feature>
<reference evidence="3" key="1">
    <citation type="journal article" date="2018" name="Nat. Plants">
        <title>Whole-genome landscape of Medicago truncatula symbiotic genes.</title>
        <authorList>
            <person name="Pecrix Y."/>
            <person name="Staton S.E."/>
            <person name="Sallet E."/>
            <person name="Lelandais-Briere C."/>
            <person name="Moreau S."/>
            <person name="Carrere S."/>
            <person name="Blein T."/>
            <person name="Jardinaud M.F."/>
            <person name="Latrasse D."/>
            <person name="Zouine M."/>
            <person name="Zahm M."/>
            <person name="Kreplak J."/>
            <person name="Mayjonade B."/>
            <person name="Satge C."/>
            <person name="Perez M."/>
            <person name="Cauet S."/>
            <person name="Marande W."/>
            <person name="Chantry-Darmon C."/>
            <person name="Lopez-Roques C."/>
            <person name="Bouchez O."/>
            <person name="Berard A."/>
            <person name="Debelle F."/>
            <person name="Munos S."/>
            <person name="Bendahmane A."/>
            <person name="Berges H."/>
            <person name="Niebel A."/>
            <person name="Buitink J."/>
            <person name="Frugier F."/>
            <person name="Benhamed M."/>
            <person name="Crespi M."/>
            <person name="Gouzy J."/>
            <person name="Gamas P."/>
        </authorList>
    </citation>
    <scope>NUCLEOTIDE SEQUENCE [LARGE SCALE GENOMIC DNA]</scope>
    <source>
        <strain evidence="3">cv. Jemalong A17</strain>
    </source>
</reference>
<protein>
    <submittedName>
        <fullName evidence="2">Uncharacterized protein</fullName>
    </submittedName>
</protein>
<dbReference type="OrthoDB" id="777324at2759"/>
<evidence type="ECO:0000313" key="3">
    <source>
        <dbReference type="Proteomes" id="UP000265566"/>
    </source>
</evidence>
<organism evidence="2 3">
    <name type="scientific">Medicago truncatula</name>
    <name type="common">Barrel medic</name>
    <name type="synonym">Medicago tribuloides</name>
    <dbReference type="NCBI Taxonomy" id="3880"/>
    <lineage>
        <taxon>Eukaryota</taxon>
        <taxon>Viridiplantae</taxon>
        <taxon>Streptophyta</taxon>
        <taxon>Embryophyta</taxon>
        <taxon>Tracheophyta</taxon>
        <taxon>Spermatophyta</taxon>
        <taxon>Magnoliopsida</taxon>
        <taxon>eudicotyledons</taxon>
        <taxon>Gunneridae</taxon>
        <taxon>Pentapetalae</taxon>
        <taxon>rosids</taxon>
        <taxon>fabids</taxon>
        <taxon>Fabales</taxon>
        <taxon>Fabaceae</taxon>
        <taxon>Papilionoideae</taxon>
        <taxon>50 kb inversion clade</taxon>
        <taxon>NPAAA clade</taxon>
        <taxon>Hologalegina</taxon>
        <taxon>IRL clade</taxon>
        <taxon>Trifolieae</taxon>
        <taxon>Medicago</taxon>
    </lineage>
</organism>
<feature type="region of interest" description="Disordered" evidence="1">
    <location>
        <begin position="83"/>
        <end position="103"/>
    </location>
</feature>
<dbReference type="EMBL" id="PSQE01000002">
    <property type="protein sequence ID" value="RHN76239.1"/>
    <property type="molecule type" value="Genomic_DNA"/>
</dbReference>
<dbReference type="AlphaFoldDB" id="A0A396JDE1"/>
<evidence type="ECO:0000313" key="2">
    <source>
        <dbReference type="EMBL" id="RHN76239.1"/>
    </source>
</evidence>
<comment type="caution">
    <text evidence="2">The sequence shown here is derived from an EMBL/GenBank/DDBJ whole genome shotgun (WGS) entry which is preliminary data.</text>
</comment>
<evidence type="ECO:0000256" key="1">
    <source>
        <dbReference type="SAM" id="MobiDB-lite"/>
    </source>
</evidence>